<dbReference type="Pfam" id="PF10074">
    <property type="entry name" value="RovC_DNA-bd"/>
    <property type="match status" value="1"/>
</dbReference>
<evidence type="ECO:0000313" key="2">
    <source>
        <dbReference type="EMBL" id="MBB2191799.1"/>
    </source>
</evidence>
<proteinExistence type="predicted"/>
<dbReference type="RefSeq" id="WP_183120913.1">
    <property type="nucleotide sequence ID" value="NZ_JABEQF010000022.1"/>
</dbReference>
<comment type="caution">
    <text evidence="2">The sequence shown here is derived from an EMBL/GenBank/DDBJ whole genome shotgun (WGS) entry which is preliminary data.</text>
</comment>
<keyword evidence="3" id="KW-1185">Reference proteome</keyword>
<organism evidence="2 3">
    <name type="scientific">Gluconacetobacter azotocaptans</name>
    <dbReference type="NCBI Taxonomy" id="142834"/>
    <lineage>
        <taxon>Bacteria</taxon>
        <taxon>Pseudomonadati</taxon>
        <taxon>Pseudomonadota</taxon>
        <taxon>Alphaproteobacteria</taxon>
        <taxon>Acetobacterales</taxon>
        <taxon>Acetobacteraceae</taxon>
        <taxon>Gluconacetobacter</taxon>
    </lineage>
</organism>
<protein>
    <submittedName>
        <fullName evidence="2">DUF2285 domain-containing protein</fullName>
    </submittedName>
</protein>
<accession>A0A7W4JVT2</accession>
<dbReference type="Proteomes" id="UP000555756">
    <property type="component" value="Unassembled WGS sequence"/>
</dbReference>
<name>A0A7W4JVT2_9PROT</name>
<dbReference type="EMBL" id="JABEQF010000022">
    <property type="protein sequence ID" value="MBB2191799.1"/>
    <property type="molecule type" value="Genomic_DNA"/>
</dbReference>
<evidence type="ECO:0000313" key="3">
    <source>
        <dbReference type="Proteomes" id="UP000555756"/>
    </source>
</evidence>
<gene>
    <name evidence="2" type="ORF">HLH34_17850</name>
</gene>
<evidence type="ECO:0000259" key="1">
    <source>
        <dbReference type="Pfam" id="PF10074"/>
    </source>
</evidence>
<feature type="domain" description="T6SS Transcription factor RovC-like DNA binding" evidence="1">
    <location>
        <begin position="66"/>
        <end position="169"/>
    </location>
</feature>
<dbReference type="AlphaFoldDB" id="A0A7W4JVT2"/>
<sequence length="193" mass="21927">MIELRAALADADGPADMPINLAALPDLVARLDDGDAWHGFWQPGASAHQFWLPTRPADRRATYVVILPLDKLLELRAEAVLRLWRALVGRSEGIWAHDFPQQTRDRHILMLRAFDGRAAGASYRKLAEALLGFRGRKADWDSNPRKNQVRRLVADGRYYVRGGYRDLLRYPIRLSDRLHSTGRSGCRPPSIHE</sequence>
<dbReference type="InterPro" id="IPR018754">
    <property type="entry name" value="RovC-like_DNA-bd"/>
</dbReference>
<reference evidence="2 3" key="1">
    <citation type="submission" date="2020-04" db="EMBL/GenBank/DDBJ databases">
        <title>Description of novel Gluconacetobacter.</title>
        <authorList>
            <person name="Sombolestani A."/>
        </authorList>
    </citation>
    <scope>NUCLEOTIDE SEQUENCE [LARGE SCALE GENOMIC DNA]</scope>
    <source>
        <strain evidence="2 3">LMG 21311</strain>
    </source>
</reference>